<dbReference type="HAMAP" id="MF_00079">
    <property type="entry name" value="HisG_Long"/>
    <property type="match status" value="1"/>
</dbReference>
<evidence type="ECO:0000313" key="18">
    <source>
        <dbReference type="EMBL" id="NYJ74487.1"/>
    </source>
</evidence>
<dbReference type="Pfam" id="PF01634">
    <property type="entry name" value="HisG"/>
    <property type="match status" value="1"/>
</dbReference>
<evidence type="ECO:0000256" key="10">
    <source>
        <dbReference type="ARBA" id="ARBA00022679"/>
    </source>
</evidence>
<dbReference type="GO" id="GO:0003879">
    <property type="term" value="F:ATP phosphoribosyltransferase activity"/>
    <property type="evidence" value="ECO:0007669"/>
    <property type="project" value="UniProtKB-UniRule"/>
</dbReference>
<dbReference type="NCBIfam" id="TIGR00070">
    <property type="entry name" value="hisG"/>
    <property type="match status" value="1"/>
</dbReference>
<dbReference type="InterPro" id="IPR018198">
    <property type="entry name" value="ATP_PRibTrfase_CS"/>
</dbReference>
<dbReference type="AlphaFoldDB" id="A0A853DD25"/>
<evidence type="ECO:0000256" key="3">
    <source>
        <dbReference type="ARBA" id="ARBA00004667"/>
    </source>
</evidence>
<dbReference type="InterPro" id="IPR020621">
    <property type="entry name" value="ATP-PRT_HisG_long"/>
</dbReference>
<dbReference type="Pfam" id="PF08029">
    <property type="entry name" value="HisG_C"/>
    <property type="match status" value="1"/>
</dbReference>
<evidence type="ECO:0000256" key="5">
    <source>
        <dbReference type="ARBA" id="ARBA00011946"/>
    </source>
</evidence>
<sequence>MLRVAMPNKGALAEPAAEMLREAGYRGRRDAKELVILDADNDVELFFLRPRDIAVYVGQGTLDVGLTGRDLLLDSGSPATECLPLGFGASTFHYAGLAGGVADVSQLEGRRVATSFPGLVRADLKKHGVHAEVVRLDGAVETAVTLGVADVIADVVETGTTLRNAGLEVFGEPILQSEAVLVQRTDADSNPLLAVLIRRLQGVLTAQRYVMVDYDIRRELVEQAFAVTPGLESPTVSPLHDEQFVAVRAMVPRRSTNAVMDELYEIGARAILVTEIAACRL</sequence>
<dbReference type="Proteomes" id="UP000571817">
    <property type="component" value="Unassembled WGS sequence"/>
</dbReference>
<keyword evidence="15" id="KW-0479">Metal-binding</keyword>
<keyword evidence="10 15" id="KW-0808">Transferase</keyword>
<keyword evidence="7 15" id="KW-0963">Cytoplasm</keyword>
<dbReference type="UniPathway" id="UPA00031">
    <property type="reaction ID" value="UER00006"/>
</dbReference>
<comment type="pathway">
    <text evidence="3 15">Amino-acid biosynthesis; L-histidine biosynthesis; L-histidine from 5-phospho-alpha-D-ribose 1-diphosphate: step 1/9.</text>
</comment>
<dbReference type="GO" id="GO:0000287">
    <property type="term" value="F:magnesium ion binding"/>
    <property type="evidence" value="ECO:0007669"/>
    <property type="project" value="UniProtKB-UniRule"/>
</dbReference>
<keyword evidence="19" id="KW-1185">Reference proteome</keyword>
<comment type="function">
    <text evidence="14 15">Catalyzes the condensation of ATP and 5-phosphoribose 1-diphosphate to form N'-(5'-phosphoribosyl)-ATP (PR-ATP). Has a crucial role in the pathway because the rate of histidine biosynthesis seems to be controlled primarily by regulation of HisG enzymatic activity.</text>
</comment>
<evidence type="ECO:0000256" key="6">
    <source>
        <dbReference type="ARBA" id="ARBA00020998"/>
    </source>
</evidence>
<evidence type="ECO:0000259" key="16">
    <source>
        <dbReference type="Pfam" id="PF01634"/>
    </source>
</evidence>
<keyword evidence="12 15" id="KW-0067">ATP-binding</keyword>
<dbReference type="EMBL" id="JACCFW010000001">
    <property type="protein sequence ID" value="NYJ74487.1"/>
    <property type="molecule type" value="Genomic_DNA"/>
</dbReference>
<evidence type="ECO:0000256" key="1">
    <source>
        <dbReference type="ARBA" id="ARBA00000915"/>
    </source>
</evidence>
<keyword evidence="13 15" id="KW-0368">Histidine biosynthesis</keyword>
<dbReference type="PANTHER" id="PTHR21403">
    <property type="entry name" value="ATP PHOSPHORIBOSYLTRANSFERASE ATP-PRTASE"/>
    <property type="match status" value="1"/>
</dbReference>
<dbReference type="InterPro" id="IPR001348">
    <property type="entry name" value="ATP_PRibTrfase_HisG"/>
</dbReference>
<evidence type="ECO:0000256" key="8">
    <source>
        <dbReference type="ARBA" id="ARBA00022605"/>
    </source>
</evidence>
<comment type="similarity">
    <text evidence="4 15">Belongs to the ATP phosphoribosyltransferase family. Long subfamily.</text>
</comment>
<comment type="cofactor">
    <cofactor evidence="15">
        <name>Mg(2+)</name>
        <dbReference type="ChEBI" id="CHEBI:18420"/>
    </cofactor>
</comment>
<protein>
    <recommendedName>
        <fullName evidence="6 15">ATP phosphoribosyltransferase</fullName>
        <shortName evidence="15">ATP-PRT</shortName>
        <shortName evidence="15">ATP-PRTase</shortName>
        <ecNumber evidence="5 15">2.4.2.17</ecNumber>
    </recommendedName>
</protein>
<evidence type="ECO:0000256" key="11">
    <source>
        <dbReference type="ARBA" id="ARBA00022741"/>
    </source>
</evidence>
<gene>
    <name evidence="15" type="primary">hisG</name>
    <name evidence="18" type="ORF">HNR15_001450</name>
</gene>
<evidence type="ECO:0000256" key="2">
    <source>
        <dbReference type="ARBA" id="ARBA00004496"/>
    </source>
</evidence>
<evidence type="ECO:0000256" key="13">
    <source>
        <dbReference type="ARBA" id="ARBA00023102"/>
    </source>
</evidence>
<dbReference type="InterPro" id="IPR015867">
    <property type="entry name" value="N-reg_PII/ATP_PRibTrfase_C"/>
</dbReference>
<accession>A0A853DD25</accession>
<evidence type="ECO:0000256" key="14">
    <source>
        <dbReference type="ARBA" id="ARBA00024861"/>
    </source>
</evidence>
<proteinExistence type="inferred from homology"/>
<keyword evidence="11 15" id="KW-0547">Nucleotide-binding</keyword>
<evidence type="ECO:0000313" key="19">
    <source>
        <dbReference type="Proteomes" id="UP000571817"/>
    </source>
</evidence>
<keyword evidence="8 15" id="KW-0028">Amino-acid biosynthesis</keyword>
<evidence type="ECO:0000256" key="12">
    <source>
        <dbReference type="ARBA" id="ARBA00022840"/>
    </source>
</evidence>
<dbReference type="RefSeq" id="WP_179480404.1">
    <property type="nucleotide sequence ID" value="NZ_JACCFW010000001.1"/>
</dbReference>
<keyword evidence="15" id="KW-0460">Magnesium</keyword>
<dbReference type="EC" id="2.4.2.17" evidence="5 15"/>
<evidence type="ECO:0000259" key="17">
    <source>
        <dbReference type="Pfam" id="PF08029"/>
    </source>
</evidence>
<feature type="domain" description="Histidine biosynthesis HisG C-terminal" evidence="17">
    <location>
        <begin position="206"/>
        <end position="277"/>
    </location>
</feature>
<dbReference type="InterPro" id="IPR013820">
    <property type="entry name" value="ATP_PRibTrfase_cat"/>
</dbReference>
<evidence type="ECO:0000256" key="4">
    <source>
        <dbReference type="ARBA" id="ARBA00007955"/>
    </source>
</evidence>
<comment type="catalytic activity">
    <reaction evidence="1 15">
        <text>1-(5-phospho-beta-D-ribosyl)-ATP + diphosphate = 5-phospho-alpha-D-ribose 1-diphosphate + ATP</text>
        <dbReference type="Rhea" id="RHEA:18473"/>
        <dbReference type="ChEBI" id="CHEBI:30616"/>
        <dbReference type="ChEBI" id="CHEBI:33019"/>
        <dbReference type="ChEBI" id="CHEBI:58017"/>
        <dbReference type="ChEBI" id="CHEBI:73183"/>
        <dbReference type="EC" id="2.4.2.17"/>
    </reaction>
</comment>
<keyword evidence="9 15" id="KW-0328">Glycosyltransferase</keyword>
<feature type="domain" description="ATP phosphoribosyltransferase catalytic" evidence="16">
    <location>
        <begin position="49"/>
        <end position="201"/>
    </location>
</feature>
<dbReference type="PROSITE" id="PS01316">
    <property type="entry name" value="ATP_P_PHORIBOSYLTR"/>
    <property type="match status" value="1"/>
</dbReference>
<dbReference type="SUPFAM" id="SSF53850">
    <property type="entry name" value="Periplasmic binding protein-like II"/>
    <property type="match status" value="1"/>
</dbReference>
<dbReference type="GO" id="GO:0005737">
    <property type="term" value="C:cytoplasm"/>
    <property type="evidence" value="ECO:0007669"/>
    <property type="project" value="UniProtKB-SubCell"/>
</dbReference>
<comment type="caution">
    <text evidence="18">The sequence shown here is derived from an EMBL/GenBank/DDBJ whole genome shotgun (WGS) entry which is preliminary data.</text>
</comment>
<dbReference type="Gene3D" id="3.30.70.120">
    <property type="match status" value="1"/>
</dbReference>
<organism evidence="18 19">
    <name type="scientific">Allobranchiibius huperziae</name>
    <dbReference type="NCBI Taxonomy" id="1874116"/>
    <lineage>
        <taxon>Bacteria</taxon>
        <taxon>Bacillati</taxon>
        <taxon>Actinomycetota</taxon>
        <taxon>Actinomycetes</taxon>
        <taxon>Micrococcales</taxon>
        <taxon>Dermacoccaceae</taxon>
        <taxon>Allobranchiibius</taxon>
    </lineage>
</organism>
<dbReference type="SUPFAM" id="SSF54913">
    <property type="entry name" value="GlnB-like"/>
    <property type="match status" value="1"/>
</dbReference>
<dbReference type="PANTHER" id="PTHR21403:SF8">
    <property type="entry name" value="ATP PHOSPHORIBOSYLTRANSFERASE"/>
    <property type="match status" value="1"/>
</dbReference>
<dbReference type="InterPro" id="IPR011322">
    <property type="entry name" value="N-reg_PII-like_a/b"/>
</dbReference>
<reference evidence="18 19" key="1">
    <citation type="submission" date="2020-07" db="EMBL/GenBank/DDBJ databases">
        <title>Sequencing the genomes of 1000 actinobacteria strains.</title>
        <authorList>
            <person name="Klenk H.-P."/>
        </authorList>
    </citation>
    <scope>NUCLEOTIDE SEQUENCE [LARGE SCALE GENOMIC DNA]</scope>
    <source>
        <strain evidence="18 19">DSM 29531</strain>
    </source>
</reference>
<evidence type="ECO:0000256" key="15">
    <source>
        <dbReference type="HAMAP-Rule" id="MF_00079"/>
    </source>
</evidence>
<dbReference type="FunFam" id="3.30.70.120:FF:000003">
    <property type="entry name" value="ATP phosphoribosyltransferase"/>
    <property type="match status" value="1"/>
</dbReference>
<comment type="activity regulation">
    <text evidence="15">Feedback inhibited by histidine.</text>
</comment>
<evidence type="ECO:0000256" key="9">
    <source>
        <dbReference type="ARBA" id="ARBA00022676"/>
    </source>
</evidence>
<dbReference type="CDD" id="cd13591">
    <property type="entry name" value="PBP2_HisGL1"/>
    <property type="match status" value="1"/>
</dbReference>
<comment type="subcellular location">
    <subcellularLocation>
        <location evidence="2 15">Cytoplasm</location>
    </subcellularLocation>
</comment>
<dbReference type="NCBIfam" id="TIGR03455">
    <property type="entry name" value="HisG_C-term"/>
    <property type="match status" value="1"/>
</dbReference>
<name>A0A853DD25_9MICO</name>
<dbReference type="Gene3D" id="3.40.190.10">
    <property type="entry name" value="Periplasmic binding protein-like II"/>
    <property type="match status" value="2"/>
</dbReference>
<evidence type="ECO:0000256" key="7">
    <source>
        <dbReference type="ARBA" id="ARBA00022490"/>
    </source>
</evidence>
<dbReference type="InterPro" id="IPR013115">
    <property type="entry name" value="HisG_C"/>
</dbReference>
<dbReference type="GO" id="GO:0000105">
    <property type="term" value="P:L-histidine biosynthetic process"/>
    <property type="evidence" value="ECO:0007669"/>
    <property type="project" value="UniProtKB-UniRule"/>
</dbReference>
<dbReference type="GO" id="GO:0005524">
    <property type="term" value="F:ATP binding"/>
    <property type="evidence" value="ECO:0007669"/>
    <property type="project" value="UniProtKB-KW"/>
</dbReference>